<dbReference type="AlphaFoldDB" id="A0A9Q1FRR4"/>
<evidence type="ECO:0000313" key="2">
    <source>
        <dbReference type="Proteomes" id="UP001152622"/>
    </source>
</evidence>
<proteinExistence type="predicted"/>
<protein>
    <submittedName>
        <fullName evidence="1">Uncharacterized protein</fullName>
    </submittedName>
</protein>
<dbReference type="Proteomes" id="UP001152622">
    <property type="component" value="Chromosome 4"/>
</dbReference>
<organism evidence="1 2">
    <name type="scientific">Synaphobranchus kaupii</name>
    <name type="common">Kaup's arrowtooth eel</name>
    <dbReference type="NCBI Taxonomy" id="118154"/>
    <lineage>
        <taxon>Eukaryota</taxon>
        <taxon>Metazoa</taxon>
        <taxon>Chordata</taxon>
        <taxon>Craniata</taxon>
        <taxon>Vertebrata</taxon>
        <taxon>Euteleostomi</taxon>
        <taxon>Actinopterygii</taxon>
        <taxon>Neopterygii</taxon>
        <taxon>Teleostei</taxon>
        <taxon>Anguilliformes</taxon>
        <taxon>Synaphobranchidae</taxon>
        <taxon>Synaphobranchus</taxon>
    </lineage>
</organism>
<evidence type="ECO:0000313" key="1">
    <source>
        <dbReference type="EMBL" id="KAJ8364839.1"/>
    </source>
</evidence>
<dbReference type="EMBL" id="JAINUF010000004">
    <property type="protein sequence ID" value="KAJ8364839.1"/>
    <property type="molecule type" value="Genomic_DNA"/>
</dbReference>
<comment type="caution">
    <text evidence="1">The sequence shown here is derived from an EMBL/GenBank/DDBJ whole genome shotgun (WGS) entry which is preliminary data.</text>
</comment>
<accession>A0A9Q1FRR4</accession>
<keyword evidence="2" id="KW-1185">Reference proteome</keyword>
<sequence>MESQDIQIGPCFSCSKRPAGDHWTQLGARPKALVSSTPCEAEPWIVARGNKRCRRRSSRHPSQWDLKLDNMFSTLDEVEGPSLASCCHPPSQSRIKVAWGPWL</sequence>
<reference evidence="1" key="1">
    <citation type="journal article" date="2023" name="Science">
        <title>Genome structures resolve the early diversification of teleost fishes.</title>
        <authorList>
            <person name="Parey E."/>
            <person name="Louis A."/>
            <person name="Montfort J."/>
            <person name="Bouchez O."/>
            <person name="Roques C."/>
            <person name="Iampietro C."/>
            <person name="Lluch J."/>
            <person name="Castinel A."/>
            <person name="Donnadieu C."/>
            <person name="Desvignes T."/>
            <person name="Floi Bucao C."/>
            <person name="Jouanno E."/>
            <person name="Wen M."/>
            <person name="Mejri S."/>
            <person name="Dirks R."/>
            <person name="Jansen H."/>
            <person name="Henkel C."/>
            <person name="Chen W.J."/>
            <person name="Zahm M."/>
            <person name="Cabau C."/>
            <person name="Klopp C."/>
            <person name="Thompson A.W."/>
            <person name="Robinson-Rechavi M."/>
            <person name="Braasch I."/>
            <person name="Lecointre G."/>
            <person name="Bobe J."/>
            <person name="Postlethwait J.H."/>
            <person name="Berthelot C."/>
            <person name="Roest Crollius H."/>
            <person name="Guiguen Y."/>
        </authorList>
    </citation>
    <scope>NUCLEOTIDE SEQUENCE</scope>
    <source>
        <strain evidence="1">WJC10195</strain>
    </source>
</reference>
<gene>
    <name evidence="1" type="ORF">SKAU_G00136700</name>
</gene>
<name>A0A9Q1FRR4_SYNKA</name>